<dbReference type="RefSeq" id="WP_067126750.1">
    <property type="nucleotide sequence ID" value="NZ_KQ948214.1"/>
</dbReference>
<dbReference type="AlphaFoldDB" id="A0A101P1V1"/>
<evidence type="ECO:0000259" key="1">
    <source>
        <dbReference type="Pfam" id="PF02625"/>
    </source>
</evidence>
<name>A0A101P1V1_9ACTN</name>
<keyword evidence="3" id="KW-1185">Reference proteome</keyword>
<dbReference type="PANTHER" id="PTHR30388:SF4">
    <property type="entry name" value="MOLYBDENUM COFACTOR INSERTION CHAPERONE PAOD"/>
    <property type="match status" value="1"/>
</dbReference>
<sequence length="129" mass="13600">MAGRRSPLCVRGDGTALGGVSRGCVEGAVYDLAREVLDSGRPQFVSFADSDDAFATGLTCGGEIGHLGSTRGVDLDLLVLGDARLLLGRDDTVVRTYDLGVHGATRVLFEAWSPEPRLLVFEATPMPPP</sequence>
<evidence type="ECO:0000313" key="2">
    <source>
        <dbReference type="EMBL" id="KUN03366.1"/>
    </source>
</evidence>
<dbReference type="PANTHER" id="PTHR30388">
    <property type="entry name" value="ALDEHYDE OXIDOREDUCTASE MOLYBDENUM COFACTOR ASSEMBLY PROTEIN"/>
    <property type="match status" value="1"/>
</dbReference>
<accession>A0A101P1V1</accession>
<proteinExistence type="predicted"/>
<organism evidence="2 3">
    <name type="scientific">Streptomyces yokosukanensis</name>
    <dbReference type="NCBI Taxonomy" id="67386"/>
    <lineage>
        <taxon>Bacteria</taxon>
        <taxon>Bacillati</taxon>
        <taxon>Actinomycetota</taxon>
        <taxon>Actinomycetes</taxon>
        <taxon>Kitasatosporales</taxon>
        <taxon>Streptomycetaceae</taxon>
        <taxon>Streptomyces</taxon>
    </lineage>
</organism>
<comment type="caution">
    <text evidence="2">The sequence shown here is derived from an EMBL/GenBank/DDBJ whole genome shotgun (WGS) entry which is preliminary data.</text>
</comment>
<reference evidence="2 3" key="1">
    <citation type="submission" date="2015-10" db="EMBL/GenBank/DDBJ databases">
        <title>Draft genome sequence of Streptomyces yokosukanensis DSM 40224, type strain for the species Streptomyces yokosukanensis.</title>
        <authorList>
            <person name="Ruckert C."/>
            <person name="Winkler A."/>
            <person name="Kalinowski J."/>
            <person name="Kampfer P."/>
            <person name="Glaeser S."/>
        </authorList>
    </citation>
    <scope>NUCLEOTIDE SEQUENCE [LARGE SCALE GENOMIC DNA]</scope>
    <source>
        <strain evidence="2 3">DSM 40224</strain>
    </source>
</reference>
<feature type="domain" description="XdhC- CoxI" evidence="1">
    <location>
        <begin position="8"/>
        <end position="47"/>
    </location>
</feature>
<dbReference type="STRING" id="67386.AQI95_22915"/>
<dbReference type="EMBL" id="LMWN01000033">
    <property type="protein sequence ID" value="KUN03366.1"/>
    <property type="molecule type" value="Genomic_DNA"/>
</dbReference>
<dbReference type="InterPro" id="IPR003777">
    <property type="entry name" value="XdhC_CoxI"/>
</dbReference>
<gene>
    <name evidence="2" type="ORF">AQI95_22915</name>
</gene>
<dbReference type="Pfam" id="PF02625">
    <property type="entry name" value="XdhC_CoxI"/>
    <property type="match status" value="1"/>
</dbReference>
<evidence type="ECO:0000313" key="3">
    <source>
        <dbReference type="Proteomes" id="UP000053127"/>
    </source>
</evidence>
<dbReference type="InterPro" id="IPR052698">
    <property type="entry name" value="MoCofactor_Util/Proc"/>
</dbReference>
<protein>
    <recommendedName>
        <fullName evidence="1">XdhC- CoxI domain-containing protein</fullName>
    </recommendedName>
</protein>
<dbReference type="Proteomes" id="UP000053127">
    <property type="component" value="Unassembled WGS sequence"/>
</dbReference>